<dbReference type="EMBL" id="MEHK01000005">
    <property type="protein sequence ID" value="OEJ21036.1"/>
    <property type="molecule type" value="Genomic_DNA"/>
</dbReference>
<proteinExistence type="predicted"/>
<dbReference type="AlphaFoldDB" id="A0A1E5NXP4"/>
<protein>
    <submittedName>
        <fullName evidence="1">Uncharacterized protein</fullName>
    </submittedName>
</protein>
<organism evidence="1 2">
    <name type="scientific">Streptomyces subrutilus</name>
    <dbReference type="NCBI Taxonomy" id="36818"/>
    <lineage>
        <taxon>Bacteria</taxon>
        <taxon>Bacillati</taxon>
        <taxon>Actinomycetota</taxon>
        <taxon>Actinomycetes</taxon>
        <taxon>Kitasatosporales</taxon>
        <taxon>Streptomycetaceae</taxon>
        <taxon>Streptomyces</taxon>
    </lineage>
</organism>
<evidence type="ECO:0000313" key="2">
    <source>
        <dbReference type="Proteomes" id="UP000095705"/>
    </source>
</evidence>
<geneLocation type="plasmid" evidence="2">
    <name>pacmp1</name>
</geneLocation>
<dbReference type="OrthoDB" id="4165627at2"/>
<sequence length="162" mass="17577">MTDVTATPTAAQELTAALAAWGIRAHFDSDHRMGTSWLIIGADQDSTEFPDMDERDYVRAYASTPDTENEMFVDEPMGAATEWHTILGSGLEATDAFGHLGEVHGPHFTNAAAVAEYVADWYTDRAVVRLSAELAALLGVSPNRADVEELAFLRFLLAACKS</sequence>
<dbReference type="RefSeq" id="WP_069917924.1">
    <property type="nucleotide sequence ID" value="NZ_CM007203.1"/>
</dbReference>
<reference evidence="1 2" key="1">
    <citation type="submission" date="2016-08" db="EMBL/GenBank/DDBJ databases">
        <title>The complete genome of Streptomyces subrutilus 10-1-1.</title>
        <authorList>
            <person name="Chen X."/>
        </authorList>
    </citation>
    <scope>NUCLEOTIDE SEQUENCE [LARGE SCALE GENOMIC DNA]</scope>
    <source>
        <strain evidence="1 2">10-1-1</strain>
        <plasmid evidence="2">pacmp1</plasmid>
    </source>
</reference>
<gene>
    <name evidence="1" type="ORF">BGK67_34635</name>
</gene>
<evidence type="ECO:0000313" key="1">
    <source>
        <dbReference type="EMBL" id="OEJ21036.1"/>
    </source>
</evidence>
<keyword evidence="1" id="KW-0614">Plasmid</keyword>
<name>A0A1E5NXP4_9ACTN</name>
<keyword evidence="2" id="KW-1185">Reference proteome</keyword>
<dbReference type="Proteomes" id="UP000095705">
    <property type="component" value="Plasmid pACMP1"/>
</dbReference>
<comment type="caution">
    <text evidence="1">The sequence shown here is derived from an EMBL/GenBank/DDBJ whole genome shotgun (WGS) entry which is preliminary data.</text>
</comment>
<accession>A0A1E5NXP4</accession>